<dbReference type="Pfam" id="PF07264">
    <property type="entry name" value="EI24"/>
    <property type="match status" value="1"/>
</dbReference>
<evidence type="ECO:0000256" key="4">
    <source>
        <dbReference type="ARBA" id="ARBA00023136"/>
    </source>
</evidence>
<dbReference type="OrthoDB" id="10012223at2759"/>
<feature type="transmembrane region" description="Helical" evidence="5">
    <location>
        <begin position="49"/>
        <end position="70"/>
    </location>
</feature>
<evidence type="ECO:0000313" key="6">
    <source>
        <dbReference type="EMBL" id="OCL07592.1"/>
    </source>
</evidence>
<accession>A0A8E2JSB8</accession>
<name>A0A8E2JSB8_9PEZI</name>
<dbReference type="EMBL" id="KV749831">
    <property type="protein sequence ID" value="OCL07592.1"/>
    <property type="molecule type" value="Genomic_DNA"/>
</dbReference>
<keyword evidence="2 5" id="KW-0812">Transmembrane</keyword>
<protein>
    <recommendedName>
        <fullName evidence="8">Outer spore wall protein RRT8</fullName>
    </recommendedName>
</protein>
<evidence type="ECO:0008006" key="8">
    <source>
        <dbReference type="Google" id="ProtNLM"/>
    </source>
</evidence>
<dbReference type="GO" id="GO:0005811">
    <property type="term" value="C:lipid droplet"/>
    <property type="evidence" value="ECO:0007669"/>
    <property type="project" value="TreeGrafter"/>
</dbReference>
<keyword evidence="3 5" id="KW-1133">Transmembrane helix</keyword>
<organism evidence="6 7">
    <name type="scientific">Glonium stellatum</name>
    <dbReference type="NCBI Taxonomy" id="574774"/>
    <lineage>
        <taxon>Eukaryota</taxon>
        <taxon>Fungi</taxon>
        <taxon>Dikarya</taxon>
        <taxon>Ascomycota</taxon>
        <taxon>Pezizomycotina</taxon>
        <taxon>Dothideomycetes</taxon>
        <taxon>Pleosporomycetidae</taxon>
        <taxon>Gloniales</taxon>
        <taxon>Gloniaceae</taxon>
        <taxon>Glonium</taxon>
    </lineage>
</organism>
<evidence type="ECO:0000256" key="5">
    <source>
        <dbReference type="SAM" id="Phobius"/>
    </source>
</evidence>
<gene>
    <name evidence="6" type="ORF">AOQ84DRAFT_377541</name>
</gene>
<keyword evidence="4 5" id="KW-0472">Membrane</keyword>
<dbReference type="GO" id="GO:0005619">
    <property type="term" value="C:ascospore wall"/>
    <property type="evidence" value="ECO:0007669"/>
    <property type="project" value="TreeGrafter"/>
</dbReference>
<dbReference type="Proteomes" id="UP000250140">
    <property type="component" value="Unassembled WGS sequence"/>
</dbReference>
<keyword evidence="7" id="KW-1185">Reference proteome</keyword>
<evidence type="ECO:0000256" key="1">
    <source>
        <dbReference type="ARBA" id="ARBA00004141"/>
    </source>
</evidence>
<feature type="transmembrane region" description="Helical" evidence="5">
    <location>
        <begin position="76"/>
        <end position="96"/>
    </location>
</feature>
<dbReference type="PANTHER" id="PTHR34292">
    <property type="entry name" value="OUTER SPORE WALL PROTEIN LDS1"/>
    <property type="match status" value="1"/>
</dbReference>
<dbReference type="GO" id="GO:0005628">
    <property type="term" value="C:prospore membrane"/>
    <property type="evidence" value="ECO:0007669"/>
    <property type="project" value="TreeGrafter"/>
</dbReference>
<feature type="transmembrane region" description="Helical" evidence="5">
    <location>
        <begin position="168"/>
        <end position="188"/>
    </location>
</feature>
<dbReference type="PANTHER" id="PTHR34292:SF2">
    <property type="entry name" value="OUTER SPORE WALL PROTEIN LDS1"/>
    <property type="match status" value="1"/>
</dbReference>
<reference evidence="6 7" key="1">
    <citation type="journal article" date="2016" name="Nat. Commun.">
        <title>Ectomycorrhizal ecology is imprinted in the genome of the dominant symbiotic fungus Cenococcum geophilum.</title>
        <authorList>
            <consortium name="DOE Joint Genome Institute"/>
            <person name="Peter M."/>
            <person name="Kohler A."/>
            <person name="Ohm R.A."/>
            <person name="Kuo A."/>
            <person name="Krutzmann J."/>
            <person name="Morin E."/>
            <person name="Arend M."/>
            <person name="Barry K.W."/>
            <person name="Binder M."/>
            <person name="Choi C."/>
            <person name="Clum A."/>
            <person name="Copeland A."/>
            <person name="Grisel N."/>
            <person name="Haridas S."/>
            <person name="Kipfer T."/>
            <person name="LaButti K."/>
            <person name="Lindquist E."/>
            <person name="Lipzen A."/>
            <person name="Maire R."/>
            <person name="Meier B."/>
            <person name="Mihaltcheva S."/>
            <person name="Molinier V."/>
            <person name="Murat C."/>
            <person name="Poggeler S."/>
            <person name="Quandt C.A."/>
            <person name="Sperisen C."/>
            <person name="Tritt A."/>
            <person name="Tisserant E."/>
            <person name="Crous P.W."/>
            <person name="Henrissat B."/>
            <person name="Nehls U."/>
            <person name="Egli S."/>
            <person name="Spatafora J.W."/>
            <person name="Grigoriev I.V."/>
            <person name="Martin F.M."/>
        </authorList>
    </citation>
    <scope>NUCLEOTIDE SEQUENCE [LARGE SCALE GENOMIC DNA]</scope>
    <source>
        <strain evidence="6 7">CBS 207.34</strain>
    </source>
</reference>
<evidence type="ECO:0000256" key="2">
    <source>
        <dbReference type="ARBA" id="ARBA00022692"/>
    </source>
</evidence>
<comment type="subcellular location">
    <subcellularLocation>
        <location evidence="1">Membrane</location>
        <topology evidence="1">Multi-pass membrane protein</topology>
    </subcellularLocation>
</comment>
<dbReference type="AlphaFoldDB" id="A0A8E2JSB8"/>
<dbReference type="InterPro" id="IPR052786">
    <property type="entry name" value="Spore_wall_assembly"/>
</dbReference>
<proteinExistence type="predicted"/>
<dbReference type="InterPro" id="IPR059112">
    <property type="entry name" value="CysZ/EI24"/>
</dbReference>
<sequence length="276" mass="30425">MSEKVKEIATEDFQRAKAVAQDAVRSGAYLYPLKGIAYFSTHRSLWKPLISKLAPTVTLGLGVTTFMFAFTYLPQAAVLTVFNGPLAALTTILLVLSESSTIFSVLSKNFLIDDALIDTFDGTLVSRNMTGVVSEGRQIRPGGDPISKLGKIMKRPFAKFTPKAIIRYFLYLPLNFIPVVGTVLFVILQGRKFGPNAHARYFQLKQMSSRQKEEFIEKRKAAYTSFGIPAVLLELVPVVGILFAFTNTVGAALWAADLEQHNTTAPALREQAKKAE</sequence>
<evidence type="ECO:0000256" key="3">
    <source>
        <dbReference type="ARBA" id="ARBA00022989"/>
    </source>
</evidence>
<evidence type="ECO:0000313" key="7">
    <source>
        <dbReference type="Proteomes" id="UP000250140"/>
    </source>
</evidence>